<sequence length="26" mass="3052">MMRTFQRGLLSSRFHLSTFALTVTHI</sequence>
<evidence type="ECO:0000313" key="1">
    <source>
        <dbReference type="EMBL" id="JAD15201.1"/>
    </source>
</evidence>
<dbReference type="EMBL" id="GBRH01282694">
    <property type="protein sequence ID" value="JAD15201.1"/>
    <property type="molecule type" value="Transcribed_RNA"/>
</dbReference>
<reference evidence="1" key="1">
    <citation type="submission" date="2014-09" db="EMBL/GenBank/DDBJ databases">
        <authorList>
            <person name="Magalhaes I.L.F."/>
            <person name="Oliveira U."/>
            <person name="Santos F.R."/>
            <person name="Vidigal T.H.D.A."/>
            <person name="Brescovit A.D."/>
            <person name="Santos A.J."/>
        </authorList>
    </citation>
    <scope>NUCLEOTIDE SEQUENCE</scope>
    <source>
        <tissue evidence="1">Shoot tissue taken approximately 20 cm above the soil surface</tissue>
    </source>
</reference>
<accession>A0A0A8XNW0</accession>
<proteinExistence type="predicted"/>
<dbReference type="AlphaFoldDB" id="A0A0A8XNW0"/>
<organism evidence="1">
    <name type="scientific">Arundo donax</name>
    <name type="common">Giant reed</name>
    <name type="synonym">Donax arundinaceus</name>
    <dbReference type="NCBI Taxonomy" id="35708"/>
    <lineage>
        <taxon>Eukaryota</taxon>
        <taxon>Viridiplantae</taxon>
        <taxon>Streptophyta</taxon>
        <taxon>Embryophyta</taxon>
        <taxon>Tracheophyta</taxon>
        <taxon>Spermatophyta</taxon>
        <taxon>Magnoliopsida</taxon>
        <taxon>Liliopsida</taxon>
        <taxon>Poales</taxon>
        <taxon>Poaceae</taxon>
        <taxon>PACMAD clade</taxon>
        <taxon>Arundinoideae</taxon>
        <taxon>Arundineae</taxon>
        <taxon>Arundo</taxon>
    </lineage>
</organism>
<protein>
    <submittedName>
        <fullName evidence="1">Uncharacterized protein</fullName>
    </submittedName>
</protein>
<name>A0A0A8XNW0_ARUDO</name>
<reference evidence="1" key="2">
    <citation type="journal article" date="2015" name="Data Brief">
        <title>Shoot transcriptome of the giant reed, Arundo donax.</title>
        <authorList>
            <person name="Barrero R.A."/>
            <person name="Guerrero F.D."/>
            <person name="Moolhuijzen P."/>
            <person name="Goolsby J.A."/>
            <person name="Tidwell J."/>
            <person name="Bellgard S.E."/>
            <person name="Bellgard M.I."/>
        </authorList>
    </citation>
    <scope>NUCLEOTIDE SEQUENCE</scope>
    <source>
        <tissue evidence="1">Shoot tissue taken approximately 20 cm above the soil surface</tissue>
    </source>
</reference>